<gene>
    <name evidence="1" type="ORF">IEG06_14765</name>
</gene>
<evidence type="ECO:0000313" key="2">
    <source>
        <dbReference type="Proteomes" id="UP000627521"/>
    </source>
</evidence>
<feature type="non-terminal residue" evidence="1">
    <location>
        <position position="1"/>
    </location>
</feature>
<accession>A0ABR8LX15</accession>
<dbReference type="Gene3D" id="2.60.40.3440">
    <property type="match status" value="3"/>
</dbReference>
<evidence type="ECO:0000313" key="1">
    <source>
        <dbReference type="EMBL" id="MBD3864709.1"/>
    </source>
</evidence>
<dbReference type="PANTHER" id="PTHR34720:SF9">
    <property type="entry name" value="BLR4714 PROTEIN"/>
    <property type="match status" value="1"/>
</dbReference>
<dbReference type="RefSeq" id="WP_191101697.1">
    <property type="nucleotide sequence ID" value="NZ_JACXXH010000022.1"/>
</dbReference>
<dbReference type="Proteomes" id="UP000627521">
    <property type="component" value="Unassembled WGS sequence"/>
</dbReference>
<dbReference type="PANTHER" id="PTHR34720">
    <property type="entry name" value="MICROCYSTIN DEPENDENT PROTEIN"/>
    <property type="match status" value="1"/>
</dbReference>
<feature type="non-terminal residue" evidence="1">
    <location>
        <position position="293"/>
    </location>
</feature>
<organism evidence="1 2">
    <name type="scientific">Olleya marilimosa</name>
    <dbReference type="NCBI Taxonomy" id="272164"/>
    <lineage>
        <taxon>Bacteria</taxon>
        <taxon>Pseudomonadati</taxon>
        <taxon>Bacteroidota</taxon>
        <taxon>Flavobacteriia</taxon>
        <taxon>Flavobacteriales</taxon>
        <taxon>Flavobacteriaceae</taxon>
    </lineage>
</organism>
<keyword evidence="2" id="KW-1185">Reference proteome</keyword>
<sequence>CDNGSPQACDQATVYLTVGGIANTTDAITDINNTFVGQPVSGNVLTNDEDFEGDNQTVTANTNPSNGTVTIDAAGNYTYTPNAGFTGEDTFTYTICDDGNPEACDTATVYIEVLPESGPENEAPIANADTATTPEGTPVNIVVLANDFDPDADPIIITNNTTPNNGTVTVNTDGTITYTPNNGFIGEDTFEYTICDNASPALCDTATVTVTVQPNGTPNTTNANDDAYNTTPTTPLTGNVLENDNDIEGNTQTVTTTTVTTAQGVTVTINANTGVFTYTPNAGYVGTDSFVYT</sequence>
<dbReference type="EMBL" id="JACXXH010000022">
    <property type="protein sequence ID" value="MBD3864709.1"/>
    <property type="molecule type" value="Genomic_DNA"/>
</dbReference>
<name>A0ABR8LX15_9FLAO</name>
<reference evidence="1 2" key="1">
    <citation type="submission" date="2020-09" db="EMBL/GenBank/DDBJ databases">
        <title>Bacillus nautilus sp. nov., Chryseoglobus crepusculi sp. nov, and Psychrobacter noctis sp. nov., isolated from deep-sea sponges from the equatorial Atlantic.</title>
        <authorList>
            <person name="Stennett H.L."/>
            <person name="Williams S.E."/>
        </authorList>
    </citation>
    <scope>NUCLEOTIDE SEQUENCE [LARGE SCALE GENOMIC DNA]</scope>
    <source>
        <strain evidence="1 2">28M-24</strain>
    </source>
</reference>
<dbReference type="Pfam" id="PF17963">
    <property type="entry name" value="Big_9"/>
    <property type="match status" value="3"/>
</dbReference>
<dbReference type="NCBIfam" id="NF012211">
    <property type="entry name" value="tand_rpt_95"/>
    <property type="match status" value="3"/>
</dbReference>
<proteinExistence type="predicted"/>
<comment type="caution">
    <text evidence="1">The sequence shown here is derived from an EMBL/GenBank/DDBJ whole genome shotgun (WGS) entry which is preliminary data.</text>
</comment>
<protein>
    <submittedName>
        <fullName evidence="1">Tandem-95 repeat protein</fullName>
    </submittedName>
</protein>